<dbReference type="EMBL" id="JACEIK010004116">
    <property type="protein sequence ID" value="MCD9644297.1"/>
    <property type="molecule type" value="Genomic_DNA"/>
</dbReference>
<accession>A0ABS8VBM5</accession>
<sequence>MPALQFSNEAWCLPRAGAHWKRQIHYFQGLPLFFYIPETNFFIKKTKEIVAASLQVLPLFLTQNTMSNPSSKLGSTGIFLQKSSRSRTP</sequence>
<gene>
    <name evidence="2" type="ORF">HAX54_032479</name>
</gene>
<organism evidence="2 3">
    <name type="scientific">Datura stramonium</name>
    <name type="common">Jimsonweed</name>
    <name type="synonym">Common thornapple</name>
    <dbReference type="NCBI Taxonomy" id="4076"/>
    <lineage>
        <taxon>Eukaryota</taxon>
        <taxon>Viridiplantae</taxon>
        <taxon>Streptophyta</taxon>
        <taxon>Embryophyta</taxon>
        <taxon>Tracheophyta</taxon>
        <taxon>Spermatophyta</taxon>
        <taxon>Magnoliopsida</taxon>
        <taxon>eudicotyledons</taxon>
        <taxon>Gunneridae</taxon>
        <taxon>Pentapetalae</taxon>
        <taxon>asterids</taxon>
        <taxon>lamiids</taxon>
        <taxon>Solanales</taxon>
        <taxon>Solanaceae</taxon>
        <taxon>Solanoideae</taxon>
        <taxon>Datureae</taxon>
        <taxon>Datura</taxon>
    </lineage>
</organism>
<proteinExistence type="predicted"/>
<protein>
    <submittedName>
        <fullName evidence="2">Uncharacterized protein</fullName>
    </submittedName>
</protein>
<feature type="region of interest" description="Disordered" evidence="1">
    <location>
        <begin position="70"/>
        <end position="89"/>
    </location>
</feature>
<evidence type="ECO:0000313" key="2">
    <source>
        <dbReference type="EMBL" id="MCD9644297.1"/>
    </source>
</evidence>
<evidence type="ECO:0000313" key="3">
    <source>
        <dbReference type="Proteomes" id="UP000823775"/>
    </source>
</evidence>
<reference evidence="2 3" key="1">
    <citation type="journal article" date="2021" name="BMC Genomics">
        <title>Datura genome reveals duplications of psychoactive alkaloid biosynthetic genes and high mutation rate following tissue culture.</title>
        <authorList>
            <person name="Rajewski A."/>
            <person name="Carter-House D."/>
            <person name="Stajich J."/>
            <person name="Litt A."/>
        </authorList>
    </citation>
    <scope>NUCLEOTIDE SEQUENCE [LARGE SCALE GENOMIC DNA]</scope>
    <source>
        <strain evidence="2">AR-01</strain>
    </source>
</reference>
<evidence type="ECO:0000256" key="1">
    <source>
        <dbReference type="SAM" id="MobiDB-lite"/>
    </source>
</evidence>
<keyword evidence="3" id="KW-1185">Reference proteome</keyword>
<dbReference type="Proteomes" id="UP000823775">
    <property type="component" value="Unassembled WGS sequence"/>
</dbReference>
<name>A0ABS8VBM5_DATST</name>
<comment type="caution">
    <text evidence="2">The sequence shown here is derived from an EMBL/GenBank/DDBJ whole genome shotgun (WGS) entry which is preliminary data.</text>
</comment>